<dbReference type="EMBL" id="BAAABV010000017">
    <property type="protein sequence ID" value="GAA0294009.1"/>
    <property type="molecule type" value="Genomic_DNA"/>
</dbReference>
<evidence type="ECO:0000313" key="4">
    <source>
        <dbReference type="Proteomes" id="UP001501867"/>
    </source>
</evidence>
<dbReference type="Proteomes" id="UP001501867">
    <property type="component" value="Unassembled WGS sequence"/>
</dbReference>
<evidence type="ECO:0000313" key="3">
    <source>
        <dbReference type="EMBL" id="GAA0294009.1"/>
    </source>
</evidence>
<evidence type="ECO:0000256" key="1">
    <source>
        <dbReference type="SAM" id="MobiDB-lite"/>
    </source>
</evidence>
<feature type="region of interest" description="Disordered" evidence="1">
    <location>
        <begin position="1"/>
        <end position="27"/>
    </location>
</feature>
<evidence type="ECO:0000256" key="2">
    <source>
        <dbReference type="SAM" id="Phobius"/>
    </source>
</evidence>
<keyword evidence="4" id="KW-1185">Reference proteome</keyword>
<proteinExistence type="predicted"/>
<comment type="caution">
    <text evidence="3">The sequence shown here is derived from an EMBL/GenBank/DDBJ whole genome shotgun (WGS) entry which is preliminary data.</text>
</comment>
<keyword evidence="2" id="KW-0472">Membrane</keyword>
<feature type="transmembrane region" description="Helical" evidence="2">
    <location>
        <begin position="100"/>
        <end position="119"/>
    </location>
</feature>
<name>A0ABN0VF43_9ACTN</name>
<keyword evidence="2" id="KW-0812">Transmembrane</keyword>
<protein>
    <submittedName>
        <fullName evidence="3">Uncharacterized protein</fullName>
    </submittedName>
</protein>
<organism evidence="3 4">
    <name type="scientific">Streptomyces polychromogenes</name>
    <dbReference type="NCBI Taxonomy" id="67342"/>
    <lineage>
        <taxon>Bacteria</taxon>
        <taxon>Bacillati</taxon>
        <taxon>Actinomycetota</taxon>
        <taxon>Actinomycetes</taxon>
        <taxon>Kitasatosporales</taxon>
        <taxon>Streptomycetaceae</taxon>
        <taxon>Streptomyces</taxon>
    </lineage>
</organism>
<sequence>MCVEKTPEPLWGATSPHPTESQAEAARRQAKLPHLQAVHHRKENYLSTNRSSPKQPGVPVININLSGNAQLNWAYGDQMSSNQSDAGAEPPDKHAFWKSMIFWTAVGVIATAAGAIAAFL</sequence>
<gene>
    <name evidence="3" type="ORF">GCM10010302_35830</name>
</gene>
<reference evidence="3 4" key="1">
    <citation type="journal article" date="2019" name="Int. J. Syst. Evol. Microbiol.">
        <title>The Global Catalogue of Microorganisms (GCM) 10K type strain sequencing project: providing services to taxonomists for standard genome sequencing and annotation.</title>
        <authorList>
            <consortium name="The Broad Institute Genomics Platform"/>
            <consortium name="The Broad Institute Genome Sequencing Center for Infectious Disease"/>
            <person name="Wu L."/>
            <person name="Ma J."/>
        </authorList>
    </citation>
    <scope>NUCLEOTIDE SEQUENCE [LARGE SCALE GENOMIC DNA]</scope>
    <source>
        <strain evidence="3 4">JCM 4505</strain>
    </source>
</reference>
<accession>A0ABN0VF43</accession>
<keyword evidence="2" id="KW-1133">Transmembrane helix</keyword>